<feature type="transmembrane region" description="Helical" evidence="1">
    <location>
        <begin position="85"/>
        <end position="104"/>
    </location>
</feature>
<evidence type="ECO:0000313" key="3">
    <source>
        <dbReference type="Proteomes" id="UP000176547"/>
    </source>
</evidence>
<proteinExistence type="predicted"/>
<dbReference type="AlphaFoldDB" id="A0A1F5NAK2"/>
<gene>
    <name evidence="2" type="ORF">A3K06_01550</name>
</gene>
<dbReference type="PANTHER" id="PTHR28008">
    <property type="entry name" value="DOMAIN PROTEIN, PUTATIVE (AFU_ORTHOLOGUE AFUA_3G10980)-RELATED"/>
    <property type="match status" value="1"/>
</dbReference>
<reference evidence="2 3" key="1">
    <citation type="journal article" date="2016" name="Nat. Commun.">
        <title>Thousands of microbial genomes shed light on interconnected biogeochemical processes in an aquifer system.</title>
        <authorList>
            <person name="Anantharaman K."/>
            <person name="Brown C.T."/>
            <person name="Hug L.A."/>
            <person name="Sharon I."/>
            <person name="Castelle C.J."/>
            <person name="Probst A.J."/>
            <person name="Thomas B.C."/>
            <person name="Singh A."/>
            <person name="Wilkins M.J."/>
            <person name="Karaoz U."/>
            <person name="Brodie E.L."/>
            <person name="Williams K.H."/>
            <person name="Hubbard S.S."/>
            <person name="Banfield J.F."/>
        </authorList>
    </citation>
    <scope>NUCLEOTIDE SEQUENCE [LARGE SCALE GENOMIC DNA]</scope>
</reference>
<name>A0A1F5NAK2_9BACT</name>
<evidence type="ECO:0000256" key="1">
    <source>
        <dbReference type="SAM" id="Phobius"/>
    </source>
</evidence>
<keyword evidence="1" id="KW-0812">Transmembrane</keyword>
<feature type="transmembrane region" description="Helical" evidence="1">
    <location>
        <begin position="57"/>
        <end position="73"/>
    </location>
</feature>
<keyword evidence="1" id="KW-0472">Membrane</keyword>
<dbReference type="Proteomes" id="UP000176547">
    <property type="component" value="Unassembled WGS sequence"/>
</dbReference>
<feature type="transmembrane region" description="Helical" evidence="1">
    <location>
        <begin position="35"/>
        <end position="52"/>
    </location>
</feature>
<comment type="caution">
    <text evidence="2">The sequence shown here is derived from an EMBL/GenBank/DDBJ whole genome shotgun (WGS) entry which is preliminary data.</text>
</comment>
<organism evidence="2 3">
    <name type="scientific">Candidatus Doudnabacteria bacterium RIFCSPHIGHO2_01_52_17</name>
    <dbReference type="NCBI Taxonomy" id="1817820"/>
    <lineage>
        <taxon>Bacteria</taxon>
        <taxon>Candidatus Doudnaibacteriota</taxon>
    </lineage>
</organism>
<keyword evidence="1" id="KW-1133">Transmembrane helix</keyword>
<evidence type="ECO:0000313" key="2">
    <source>
        <dbReference type="EMBL" id="OGE74592.1"/>
    </source>
</evidence>
<dbReference type="NCBIfam" id="NF037970">
    <property type="entry name" value="vanZ_1"/>
    <property type="match status" value="1"/>
</dbReference>
<accession>A0A1F5NAK2</accession>
<dbReference type="PANTHER" id="PTHR28008:SF1">
    <property type="entry name" value="DOMAIN PROTEIN, PUTATIVE (AFU_ORTHOLOGUE AFUA_3G10980)-RELATED"/>
    <property type="match status" value="1"/>
</dbReference>
<protein>
    <recommendedName>
        <fullName evidence="4">VanZ-like domain-containing protein</fullName>
    </recommendedName>
</protein>
<dbReference type="EMBL" id="MFEG01000053">
    <property type="protein sequence ID" value="OGE74592.1"/>
    <property type="molecule type" value="Genomic_DNA"/>
</dbReference>
<evidence type="ECO:0008006" key="4">
    <source>
        <dbReference type="Google" id="ProtNLM"/>
    </source>
</evidence>
<sequence>MRSSLKFWILLAISAVMFFTPITSAERVGLGADKVVHIFLFAGLAIYGYRAYERKRYYLFPCLVFYTLVSEYIQGRYIPFRSFDAYDIVADTIGLFAGTVFIKIRNKNPKSESRNSKQSQNQAKV</sequence>